<reference evidence="1" key="1">
    <citation type="submission" date="2019-12" db="EMBL/GenBank/DDBJ databases">
        <title>Genome sequencing and annotation of Brassica cretica.</title>
        <authorList>
            <person name="Studholme D.J."/>
            <person name="Sarris P.F."/>
        </authorList>
    </citation>
    <scope>NUCLEOTIDE SEQUENCE</scope>
    <source>
        <strain evidence="1">PFS-001/15</strain>
        <tissue evidence="1">Leaf</tissue>
    </source>
</reference>
<dbReference type="Proteomes" id="UP000712281">
    <property type="component" value="Unassembled WGS sequence"/>
</dbReference>
<comment type="caution">
    <text evidence="1">The sequence shown here is derived from an EMBL/GenBank/DDBJ whole genome shotgun (WGS) entry which is preliminary data.</text>
</comment>
<accession>A0A8S9L087</accession>
<evidence type="ECO:0000313" key="1">
    <source>
        <dbReference type="EMBL" id="KAF2599572.1"/>
    </source>
</evidence>
<proteinExistence type="predicted"/>
<gene>
    <name evidence="1" type="ORF">F2Q68_00010997</name>
</gene>
<sequence>MEIDGAPPRISHSIRKLNVSEARHVIDAKRKDPLHRQDELEREQLSNSQPDYIEATDLRIKLNSKIRIFVKNSNDVRPTVPKRSQSRSPRINARLKTCLRLEYGLASISRTSRLLLAFSSDAELSFTEFLLEGIKLLDVLEWFVKYDLLGW</sequence>
<dbReference type="EMBL" id="QGKW02000717">
    <property type="protein sequence ID" value="KAF2599572.1"/>
    <property type="molecule type" value="Genomic_DNA"/>
</dbReference>
<name>A0A8S9L087_BRACR</name>
<evidence type="ECO:0000313" key="2">
    <source>
        <dbReference type="Proteomes" id="UP000712281"/>
    </source>
</evidence>
<dbReference type="AlphaFoldDB" id="A0A8S9L087"/>
<organism evidence="1 2">
    <name type="scientific">Brassica cretica</name>
    <name type="common">Mustard</name>
    <dbReference type="NCBI Taxonomy" id="69181"/>
    <lineage>
        <taxon>Eukaryota</taxon>
        <taxon>Viridiplantae</taxon>
        <taxon>Streptophyta</taxon>
        <taxon>Embryophyta</taxon>
        <taxon>Tracheophyta</taxon>
        <taxon>Spermatophyta</taxon>
        <taxon>Magnoliopsida</taxon>
        <taxon>eudicotyledons</taxon>
        <taxon>Gunneridae</taxon>
        <taxon>Pentapetalae</taxon>
        <taxon>rosids</taxon>
        <taxon>malvids</taxon>
        <taxon>Brassicales</taxon>
        <taxon>Brassicaceae</taxon>
        <taxon>Brassiceae</taxon>
        <taxon>Brassica</taxon>
    </lineage>
</organism>
<protein>
    <submittedName>
        <fullName evidence="1">Uncharacterized protein</fullName>
    </submittedName>
</protein>